<sequence length="45" mass="5086">MLIFDGDYPLAYGGMELNRDLTQPLEDVRTEENNPANVPFSCLPE</sequence>
<protein>
    <submittedName>
        <fullName evidence="1">Uncharacterized protein</fullName>
    </submittedName>
</protein>
<proteinExistence type="predicted"/>
<dbReference type="AlphaFoldDB" id="A0A383F020"/>
<organism evidence="1">
    <name type="scientific">marine metagenome</name>
    <dbReference type="NCBI Taxonomy" id="408172"/>
    <lineage>
        <taxon>unclassified sequences</taxon>
        <taxon>metagenomes</taxon>
        <taxon>ecological metagenomes</taxon>
    </lineage>
</organism>
<evidence type="ECO:0000313" key="1">
    <source>
        <dbReference type="EMBL" id="SVE62033.1"/>
    </source>
</evidence>
<reference evidence="1" key="1">
    <citation type="submission" date="2018-05" db="EMBL/GenBank/DDBJ databases">
        <authorList>
            <person name="Lanie J.A."/>
            <person name="Ng W.-L."/>
            <person name="Kazmierczak K.M."/>
            <person name="Andrzejewski T.M."/>
            <person name="Davidsen T.M."/>
            <person name="Wayne K.J."/>
            <person name="Tettelin H."/>
            <person name="Glass J.I."/>
            <person name="Rusch D."/>
            <person name="Podicherti R."/>
            <person name="Tsui H.-C.T."/>
            <person name="Winkler M.E."/>
        </authorList>
    </citation>
    <scope>NUCLEOTIDE SEQUENCE</scope>
</reference>
<accession>A0A383F020</accession>
<dbReference type="EMBL" id="UINC01230066">
    <property type="protein sequence ID" value="SVE62033.1"/>
    <property type="molecule type" value="Genomic_DNA"/>
</dbReference>
<name>A0A383F020_9ZZZZ</name>
<gene>
    <name evidence="1" type="ORF">METZ01_LOCUS514887</name>
</gene>